<accession>A0A914WLY8</accession>
<proteinExistence type="predicted"/>
<dbReference type="WBParaSite" id="PSAMB.scaffold457size50439.g6111.t1">
    <property type="protein sequence ID" value="PSAMB.scaffold457size50439.g6111.t1"/>
    <property type="gene ID" value="PSAMB.scaffold457size50439.g6111"/>
</dbReference>
<evidence type="ECO:0000313" key="2">
    <source>
        <dbReference type="Proteomes" id="UP000887566"/>
    </source>
</evidence>
<dbReference type="PANTHER" id="PTHR23020:SF41">
    <property type="entry name" value="AMINOGLYCOSIDE PHOSPHOTRANSFERASE DOMAIN-CONTAINING PROTEIN"/>
    <property type="match status" value="1"/>
</dbReference>
<dbReference type="AlphaFoldDB" id="A0A914WLY8"/>
<reference evidence="3" key="1">
    <citation type="submission" date="2022-11" db="UniProtKB">
        <authorList>
            <consortium name="WormBaseParasite"/>
        </authorList>
    </citation>
    <scope>IDENTIFICATION</scope>
</reference>
<dbReference type="InterPro" id="IPR052961">
    <property type="entry name" value="Oxido-Kinase-like_Enzymes"/>
</dbReference>
<organism evidence="2 3">
    <name type="scientific">Plectus sambesii</name>
    <dbReference type="NCBI Taxonomy" id="2011161"/>
    <lineage>
        <taxon>Eukaryota</taxon>
        <taxon>Metazoa</taxon>
        <taxon>Ecdysozoa</taxon>
        <taxon>Nematoda</taxon>
        <taxon>Chromadorea</taxon>
        <taxon>Plectida</taxon>
        <taxon>Plectina</taxon>
        <taxon>Plectoidea</taxon>
        <taxon>Plectidae</taxon>
        <taxon>Plectus</taxon>
    </lineage>
</organism>
<keyword evidence="2" id="KW-1185">Reference proteome</keyword>
<evidence type="ECO:0000313" key="3">
    <source>
        <dbReference type="WBParaSite" id="PSAMB.scaffold457size50439.g6111.t1"/>
    </source>
</evidence>
<dbReference type="InterPro" id="IPR011009">
    <property type="entry name" value="Kinase-like_dom_sf"/>
</dbReference>
<feature type="domain" description="CHK kinase-like" evidence="1">
    <location>
        <begin position="161"/>
        <end position="352"/>
    </location>
</feature>
<dbReference type="SUPFAM" id="SSF56112">
    <property type="entry name" value="Protein kinase-like (PK-like)"/>
    <property type="match status" value="1"/>
</dbReference>
<dbReference type="InterPro" id="IPR015897">
    <property type="entry name" value="CHK_kinase-like"/>
</dbReference>
<dbReference type="SMART" id="SM00587">
    <property type="entry name" value="CHK"/>
    <property type="match status" value="1"/>
</dbReference>
<name>A0A914WLY8_9BILA</name>
<sequence length="422" mass="47243">MAPEVETHILSQNLTKKIENTFITGQYLLSVLQKALNTDCTVGKISSKVLGSDRGFLSVVIRVGLEWIENEKSDGLPRSVVLKVPSSAKLLEAEESGGAFESERQLSEDVKQDVFHYLLVMTHNAECSFYQLQPSPETVLRIPKLIAAKKYLSAGDSQAYIILEDLSETTVGRGPAEDLPLSAVLQLADFLAELHAYSLTNTEWLLDSDMKLTFGKMLGGHDQINRDAVQKSLELLAEELPVLKQYVGRLGQLYASLEDIDYIYTLYEDLEVPPVICMGDLWVNNILWKGDEHGKPTNDLAVVLDWQCAHPGIMTEDFGRLLVSSASSDTRRNHLEEILERYMTTLEKKLGAPAPFDLEKVMSAFRQSFKHCFLRIVAAYPLFIKMYATNDTAKKTILDRCQSIVEDAFAVFDGKDFGAYSK</sequence>
<dbReference type="Gene3D" id="3.90.1200.10">
    <property type="match status" value="1"/>
</dbReference>
<dbReference type="InterPro" id="IPR012877">
    <property type="entry name" value="Dhs-27"/>
</dbReference>
<dbReference type="Pfam" id="PF07914">
    <property type="entry name" value="DUF1679"/>
    <property type="match status" value="1"/>
</dbReference>
<protein>
    <submittedName>
        <fullName evidence="3">CHK kinase-like domain-containing protein</fullName>
    </submittedName>
</protein>
<evidence type="ECO:0000259" key="1">
    <source>
        <dbReference type="SMART" id="SM00587"/>
    </source>
</evidence>
<dbReference type="PANTHER" id="PTHR23020">
    <property type="entry name" value="UNCHARACTERIZED NUCLEAR HORMONE RECEPTOR-RELATED"/>
    <property type="match status" value="1"/>
</dbReference>
<dbReference type="Proteomes" id="UP000887566">
    <property type="component" value="Unplaced"/>
</dbReference>